<evidence type="ECO:0000256" key="3">
    <source>
        <dbReference type="ARBA" id="ARBA00022705"/>
    </source>
</evidence>
<comment type="similarity">
    <text evidence="2">Belongs to the CDC45 family.</text>
</comment>
<evidence type="ECO:0000313" key="6">
    <source>
        <dbReference type="Proteomes" id="UP000887578"/>
    </source>
</evidence>
<keyword evidence="3" id="KW-0235">DNA replication</keyword>
<dbReference type="Proteomes" id="UP000887578">
    <property type="component" value="Unplaced"/>
</dbReference>
<evidence type="ECO:0000256" key="1">
    <source>
        <dbReference type="ARBA" id="ARBA00004123"/>
    </source>
</evidence>
<organism evidence="6 7">
    <name type="scientific">Panagrolaimus davidi</name>
    <dbReference type="NCBI Taxonomy" id="227884"/>
    <lineage>
        <taxon>Eukaryota</taxon>
        <taxon>Metazoa</taxon>
        <taxon>Ecdysozoa</taxon>
        <taxon>Nematoda</taxon>
        <taxon>Chromadorea</taxon>
        <taxon>Rhabditida</taxon>
        <taxon>Tylenchina</taxon>
        <taxon>Panagrolaimomorpha</taxon>
        <taxon>Panagrolaimoidea</taxon>
        <taxon>Panagrolaimidae</taxon>
        <taxon>Panagrolaimus</taxon>
    </lineage>
</organism>
<keyword evidence="4" id="KW-0539">Nucleus</keyword>
<dbReference type="GO" id="GO:0031261">
    <property type="term" value="C:DNA replication preinitiation complex"/>
    <property type="evidence" value="ECO:0007669"/>
    <property type="project" value="TreeGrafter"/>
</dbReference>
<keyword evidence="5" id="KW-0131">Cell cycle</keyword>
<proteinExistence type="inferred from homology"/>
<dbReference type="GO" id="GO:0000727">
    <property type="term" value="P:double-strand break repair via break-induced replication"/>
    <property type="evidence" value="ECO:0007669"/>
    <property type="project" value="TreeGrafter"/>
</dbReference>
<protein>
    <submittedName>
        <fullName evidence="7">Uncharacterized protein</fullName>
    </submittedName>
</protein>
<comment type="subcellular location">
    <subcellularLocation>
        <location evidence="1">Nucleus</location>
    </subcellularLocation>
</comment>
<dbReference type="GO" id="GO:0003697">
    <property type="term" value="F:single-stranded DNA binding"/>
    <property type="evidence" value="ECO:0007669"/>
    <property type="project" value="TreeGrafter"/>
</dbReference>
<dbReference type="PANTHER" id="PTHR10507">
    <property type="entry name" value="CDC45-RELATED PROTEIN"/>
    <property type="match status" value="1"/>
</dbReference>
<dbReference type="Pfam" id="PF02724">
    <property type="entry name" value="CDC45"/>
    <property type="match status" value="1"/>
</dbReference>
<reference evidence="7" key="1">
    <citation type="submission" date="2022-11" db="UniProtKB">
        <authorList>
            <consortium name="WormBaseParasite"/>
        </authorList>
    </citation>
    <scope>IDENTIFICATION</scope>
</reference>
<evidence type="ECO:0000256" key="4">
    <source>
        <dbReference type="ARBA" id="ARBA00023242"/>
    </source>
</evidence>
<dbReference type="GO" id="GO:0006270">
    <property type="term" value="P:DNA replication initiation"/>
    <property type="evidence" value="ECO:0007669"/>
    <property type="project" value="InterPro"/>
</dbReference>
<dbReference type="InterPro" id="IPR003874">
    <property type="entry name" value="CDC45"/>
</dbReference>
<accession>A0A914Q3A0</accession>
<evidence type="ECO:0000313" key="7">
    <source>
        <dbReference type="WBParaSite" id="PDA_v2.g25254.t1"/>
    </source>
</evidence>
<dbReference type="GO" id="GO:0003682">
    <property type="term" value="F:chromatin binding"/>
    <property type="evidence" value="ECO:0007669"/>
    <property type="project" value="TreeGrafter"/>
</dbReference>
<dbReference type="WBParaSite" id="PDA_v2.g25254.t1">
    <property type="protein sequence ID" value="PDA_v2.g25254.t1"/>
    <property type="gene ID" value="PDA_v2.g25254"/>
</dbReference>
<dbReference type="GO" id="GO:1902977">
    <property type="term" value="P:mitotic DNA replication preinitiation complex assembly"/>
    <property type="evidence" value="ECO:0007669"/>
    <property type="project" value="TreeGrafter"/>
</dbReference>
<evidence type="ECO:0000256" key="2">
    <source>
        <dbReference type="ARBA" id="ARBA00010727"/>
    </source>
</evidence>
<name>A0A914Q3A0_9BILA</name>
<dbReference type="GO" id="GO:0003688">
    <property type="term" value="F:DNA replication origin binding"/>
    <property type="evidence" value="ECO:0007669"/>
    <property type="project" value="TreeGrafter"/>
</dbReference>
<sequence>MLIQDHFVGTFYDVVKASNSFNMDDVQYTVIYVDSPATFEIRLRSFGDTGKNVILINCYGHLSLQDVDIAKQHKFFIIDSRRPFHLDNVFANNCSILTYSNEIASWNLPTIDQIYMESDSSDGEDDYGEDRDLMVQQRIIKNAAKAEWSRKRKDIHWDYYSQTWYSIPSAVLLLELAHSMGKSNANFAWCAAVALSSQFTDSLISFHQYASICTDNMKQFVGKYGQKQKSCGDLMTITFDEE</sequence>
<evidence type="ECO:0000256" key="5">
    <source>
        <dbReference type="ARBA" id="ARBA00023306"/>
    </source>
</evidence>
<keyword evidence="6" id="KW-1185">Reference proteome</keyword>
<dbReference type="AlphaFoldDB" id="A0A914Q3A0"/>
<dbReference type="PANTHER" id="PTHR10507:SF0">
    <property type="entry name" value="CELL DIVISION CONTROL PROTEIN 45 HOMOLOG"/>
    <property type="match status" value="1"/>
</dbReference>